<dbReference type="SUPFAM" id="SSF54211">
    <property type="entry name" value="Ribosomal protein S5 domain 2-like"/>
    <property type="match status" value="2"/>
</dbReference>
<dbReference type="EMBL" id="VGJX01000133">
    <property type="protein sequence ID" value="MBM3274144.1"/>
    <property type="molecule type" value="Genomic_DNA"/>
</dbReference>
<dbReference type="AlphaFoldDB" id="A0A938BMD2"/>
<evidence type="ECO:0000313" key="8">
    <source>
        <dbReference type="EMBL" id="MBM3274144.1"/>
    </source>
</evidence>
<dbReference type="GO" id="GO:0005737">
    <property type="term" value="C:cytoplasm"/>
    <property type="evidence" value="ECO:0007669"/>
    <property type="project" value="UniProtKB-SubCell"/>
</dbReference>
<keyword evidence="6" id="KW-0963">Cytoplasm</keyword>
<dbReference type="FunFam" id="3.30.230.40:FF:000001">
    <property type="entry name" value="Imidazoleglycerol-phosphate dehydratase HisB"/>
    <property type="match status" value="1"/>
</dbReference>
<dbReference type="CDD" id="cd07914">
    <property type="entry name" value="IGPD"/>
    <property type="match status" value="1"/>
</dbReference>
<comment type="caution">
    <text evidence="8">The sequence shown here is derived from an EMBL/GenBank/DDBJ whole genome shotgun (WGS) entry which is preliminary data.</text>
</comment>
<evidence type="ECO:0000313" key="9">
    <source>
        <dbReference type="Proteomes" id="UP000703893"/>
    </source>
</evidence>
<keyword evidence="4 6" id="KW-0368">Histidine biosynthesis</keyword>
<dbReference type="NCBIfam" id="NF002114">
    <property type="entry name" value="PRK00951.2-4"/>
    <property type="match status" value="1"/>
</dbReference>
<evidence type="ECO:0000256" key="4">
    <source>
        <dbReference type="ARBA" id="ARBA00023102"/>
    </source>
</evidence>
<dbReference type="Proteomes" id="UP000703893">
    <property type="component" value="Unassembled WGS sequence"/>
</dbReference>
<proteinExistence type="inferred from homology"/>
<dbReference type="InterPro" id="IPR000807">
    <property type="entry name" value="ImidazoleglycerolP_deHydtase"/>
</dbReference>
<dbReference type="PANTHER" id="PTHR23133:SF2">
    <property type="entry name" value="IMIDAZOLEGLYCEROL-PHOSPHATE DEHYDRATASE"/>
    <property type="match status" value="1"/>
</dbReference>
<name>A0A938BMD2_9BACT</name>
<comment type="subcellular location">
    <subcellularLocation>
        <location evidence="6 7">Cytoplasm</location>
    </subcellularLocation>
</comment>
<dbReference type="PANTHER" id="PTHR23133">
    <property type="entry name" value="IMIDAZOLEGLYCEROL-PHOSPHATE DEHYDRATASE HIS7"/>
    <property type="match status" value="1"/>
</dbReference>
<dbReference type="Gene3D" id="3.30.230.40">
    <property type="entry name" value="Imidazole glycerol phosphate dehydratase, domain 1"/>
    <property type="match status" value="2"/>
</dbReference>
<dbReference type="InterPro" id="IPR038494">
    <property type="entry name" value="IGPD_sf"/>
</dbReference>
<protein>
    <recommendedName>
        <fullName evidence="2 6">Imidazoleglycerol-phosphate dehydratase</fullName>
        <shortName evidence="6">IGPD</shortName>
        <ecNumber evidence="6 7">4.2.1.19</ecNumber>
    </recommendedName>
</protein>
<evidence type="ECO:0000256" key="2">
    <source>
        <dbReference type="ARBA" id="ARBA00016664"/>
    </source>
</evidence>
<comment type="catalytic activity">
    <reaction evidence="6 7">
        <text>D-erythro-1-(imidazol-4-yl)glycerol 3-phosphate = 3-(imidazol-4-yl)-2-oxopropyl phosphate + H2O</text>
        <dbReference type="Rhea" id="RHEA:11040"/>
        <dbReference type="ChEBI" id="CHEBI:15377"/>
        <dbReference type="ChEBI" id="CHEBI:57766"/>
        <dbReference type="ChEBI" id="CHEBI:58278"/>
        <dbReference type="EC" id="4.2.1.19"/>
    </reaction>
</comment>
<dbReference type="GO" id="GO:0000105">
    <property type="term" value="P:L-histidine biosynthetic process"/>
    <property type="evidence" value="ECO:0007669"/>
    <property type="project" value="UniProtKB-UniRule"/>
</dbReference>
<keyword evidence="3 6" id="KW-0028">Amino-acid biosynthesis</keyword>
<dbReference type="PROSITE" id="PS00954">
    <property type="entry name" value="IGP_DEHYDRATASE_1"/>
    <property type="match status" value="1"/>
</dbReference>
<accession>A0A938BMD2</accession>
<dbReference type="HAMAP" id="MF_00076">
    <property type="entry name" value="HisB"/>
    <property type="match status" value="1"/>
</dbReference>
<evidence type="ECO:0000256" key="7">
    <source>
        <dbReference type="RuleBase" id="RU000599"/>
    </source>
</evidence>
<dbReference type="GO" id="GO:0004424">
    <property type="term" value="F:imidazoleglycerol-phosphate dehydratase activity"/>
    <property type="evidence" value="ECO:0007669"/>
    <property type="project" value="UniProtKB-UniRule"/>
</dbReference>
<evidence type="ECO:0000256" key="6">
    <source>
        <dbReference type="HAMAP-Rule" id="MF_00076"/>
    </source>
</evidence>
<organism evidence="8 9">
    <name type="scientific">Candidatus Tanganyikabacteria bacterium</name>
    <dbReference type="NCBI Taxonomy" id="2961651"/>
    <lineage>
        <taxon>Bacteria</taxon>
        <taxon>Bacillati</taxon>
        <taxon>Candidatus Sericytochromatia</taxon>
        <taxon>Candidatus Tanganyikabacteria</taxon>
    </lineage>
</organism>
<comment type="similarity">
    <text evidence="6 7">Belongs to the imidazoleglycerol-phosphate dehydratase family.</text>
</comment>
<keyword evidence="5 6" id="KW-0456">Lyase</keyword>
<reference evidence="8 9" key="1">
    <citation type="submission" date="2019-03" db="EMBL/GenBank/DDBJ databases">
        <title>Lake Tanganyika Metagenome-Assembled Genomes (MAGs).</title>
        <authorList>
            <person name="Tran P."/>
        </authorList>
    </citation>
    <scope>NUCLEOTIDE SEQUENCE [LARGE SCALE GENOMIC DNA]</scope>
    <source>
        <strain evidence="8">K_DeepCast_65m_m2_236</strain>
    </source>
</reference>
<dbReference type="InterPro" id="IPR020565">
    <property type="entry name" value="ImidazoleglycerP_deHydtase_CS"/>
</dbReference>
<evidence type="ECO:0000256" key="1">
    <source>
        <dbReference type="ARBA" id="ARBA00005047"/>
    </source>
</evidence>
<dbReference type="NCBIfam" id="NF002111">
    <property type="entry name" value="PRK00951.2-1"/>
    <property type="match status" value="1"/>
</dbReference>
<dbReference type="PROSITE" id="PS00955">
    <property type="entry name" value="IGP_DEHYDRATASE_2"/>
    <property type="match status" value="1"/>
</dbReference>
<evidence type="ECO:0000256" key="3">
    <source>
        <dbReference type="ARBA" id="ARBA00022605"/>
    </source>
</evidence>
<dbReference type="InterPro" id="IPR020568">
    <property type="entry name" value="Ribosomal_Su5_D2-typ_SF"/>
</dbReference>
<gene>
    <name evidence="6 8" type="primary">hisB</name>
    <name evidence="8" type="ORF">FJZ00_03260</name>
</gene>
<dbReference type="EC" id="4.2.1.19" evidence="6 7"/>
<sequence>MRTATIERKTRETSIRATLSLDGKGEARVASGIPFFDHMLDAFARHGGFDLELACSGDLEVDGHHTIEDCGLVIGQALREALGDKAGITRYGHAYIPFDETLVRGVVDLSGRPYLVYRADLGTGLLGTYEVELTEDFFGALCTEGKFNLHLEVLYGRNRHHKVEGLFKACTRALRMAVALDPRTAGVPSTKGSL</sequence>
<evidence type="ECO:0000256" key="5">
    <source>
        <dbReference type="ARBA" id="ARBA00023239"/>
    </source>
</evidence>
<comment type="pathway">
    <text evidence="1 6 7">Amino-acid biosynthesis; L-histidine biosynthesis; L-histidine from 5-phospho-alpha-D-ribose 1-diphosphate: step 6/9.</text>
</comment>
<dbReference type="Pfam" id="PF00475">
    <property type="entry name" value="IGPD"/>
    <property type="match status" value="1"/>
</dbReference>
<dbReference type="FunFam" id="3.30.230.40:FF:000003">
    <property type="entry name" value="Imidazoleglycerol-phosphate dehydratase HisB"/>
    <property type="match status" value="1"/>
</dbReference>